<dbReference type="RefSeq" id="WP_213496052.1">
    <property type="nucleotide sequence ID" value="NZ_CP074694.1"/>
</dbReference>
<sequence length="324" mass="36404">MNCRMLLLAIVLIGTALQAEEPQGFDKTQMDRQLYDTLRDVHNRGRELYNKGDTVGCLRLFEGALELTRPALHYRPEEQKLIKEGLAKAAKIDSTGDRAFALHELIEDVRKRLVNREISKAKDTPKIKEENKSKADAKPKVEVKPKEDSKSKDGPNLVVPKEEPKKKDPPKTLEMIPIIPRELLIPEKKDQSNKEPEKNSQGMLLSSKNSTTPEPMPIKKTPKKPVDPKLALTGKLYWQGNPLEGVDLMFVSRDAAKLKVYETTTLEEGRYALEGIPSGKYTVILNPVPSVNKTPLPSRYQTVTDSPLIFFISGPGDTLDFLLK</sequence>
<keyword evidence="2" id="KW-0732">Signal</keyword>
<accession>A0A8E6B7D6</accession>
<feature type="compositionally biased region" description="Basic and acidic residues" evidence="1">
    <location>
        <begin position="160"/>
        <end position="171"/>
    </location>
</feature>
<feature type="signal peptide" evidence="2">
    <location>
        <begin position="1"/>
        <end position="19"/>
    </location>
</feature>
<feature type="compositionally biased region" description="Basic and acidic residues" evidence="1">
    <location>
        <begin position="124"/>
        <end position="153"/>
    </location>
</feature>
<gene>
    <name evidence="3" type="ORF">KIH39_23520</name>
</gene>
<evidence type="ECO:0000256" key="1">
    <source>
        <dbReference type="SAM" id="MobiDB-lite"/>
    </source>
</evidence>
<feature type="compositionally biased region" description="Polar residues" evidence="1">
    <location>
        <begin position="199"/>
        <end position="213"/>
    </location>
</feature>
<protein>
    <submittedName>
        <fullName evidence="3">Carboxypeptidase regulatory-like domain-containing protein</fullName>
    </submittedName>
</protein>
<dbReference type="AlphaFoldDB" id="A0A8E6B7D6"/>
<keyword evidence="4" id="KW-1185">Reference proteome</keyword>
<dbReference type="GO" id="GO:0004180">
    <property type="term" value="F:carboxypeptidase activity"/>
    <property type="evidence" value="ECO:0007669"/>
    <property type="project" value="UniProtKB-KW"/>
</dbReference>
<name>A0A8E6B7D6_9BACT</name>
<keyword evidence="3" id="KW-0121">Carboxypeptidase</keyword>
<evidence type="ECO:0000313" key="3">
    <source>
        <dbReference type="EMBL" id="QVL31775.1"/>
    </source>
</evidence>
<feature type="region of interest" description="Disordered" evidence="1">
    <location>
        <begin position="124"/>
        <end position="225"/>
    </location>
</feature>
<reference evidence="3" key="1">
    <citation type="submission" date="2021-05" db="EMBL/GenBank/DDBJ databases">
        <title>Complete genome sequence of the cellulolytic planctomycete Telmatocola sphagniphila SP2T and characterization of the first cellulase from planctomycetes.</title>
        <authorList>
            <person name="Rakitin A.L."/>
            <person name="Beletsky A.V."/>
            <person name="Naumoff D.G."/>
            <person name="Kulichevskaya I.S."/>
            <person name="Mardanov A.V."/>
            <person name="Ravin N.V."/>
            <person name="Dedysh S.N."/>
        </authorList>
    </citation>
    <scope>NUCLEOTIDE SEQUENCE</scope>
    <source>
        <strain evidence="3">SP2T</strain>
    </source>
</reference>
<feature type="compositionally biased region" description="Low complexity" evidence="1">
    <location>
        <begin position="173"/>
        <end position="183"/>
    </location>
</feature>
<evidence type="ECO:0000256" key="2">
    <source>
        <dbReference type="SAM" id="SignalP"/>
    </source>
</evidence>
<organism evidence="3 4">
    <name type="scientific">Telmatocola sphagniphila</name>
    <dbReference type="NCBI Taxonomy" id="1123043"/>
    <lineage>
        <taxon>Bacteria</taxon>
        <taxon>Pseudomonadati</taxon>
        <taxon>Planctomycetota</taxon>
        <taxon>Planctomycetia</taxon>
        <taxon>Gemmatales</taxon>
        <taxon>Gemmataceae</taxon>
    </lineage>
</organism>
<dbReference type="EMBL" id="CP074694">
    <property type="protein sequence ID" value="QVL31775.1"/>
    <property type="molecule type" value="Genomic_DNA"/>
</dbReference>
<dbReference type="Proteomes" id="UP000676194">
    <property type="component" value="Chromosome"/>
</dbReference>
<keyword evidence="3" id="KW-0378">Hydrolase</keyword>
<feature type="compositionally biased region" description="Basic and acidic residues" evidence="1">
    <location>
        <begin position="184"/>
        <end position="198"/>
    </location>
</feature>
<feature type="chain" id="PRO_5034618256" evidence="2">
    <location>
        <begin position="20"/>
        <end position="324"/>
    </location>
</feature>
<evidence type="ECO:0000313" key="4">
    <source>
        <dbReference type="Proteomes" id="UP000676194"/>
    </source>
</evidence>
<dbReference type="SUPFAM" id="SSF49478">
    <property type="entry name" value="Cna protein B-type domain"/>
    <property type="match status" value="1"/>
</dbReference>
<proteinExistence type="predicted"/>
<keyword evidence="3" id="KW-0645">Protease</keyword>
<dbReference type="KEGG" id="tsph:KIH39_23520"/>